<evidence type="ECO:0000313" key="2">
    <source>
        <dbReference type="EMBL" id="MDH7453853.1"/>
    </source>
</evidence>
<evidence type="ECO:0000256" key="1">
    <source>
        <dbReference type="SAM" id="SignalP"/>
    </source>
</evidence>
<name>A0ABT6MUU6_9GAMM</name>
<feature type="chain" id="PRO_5046351353" evidence="1">
    <location>
        <begin position="26"/>
        <end position="158"/>
    </location>
</feature>
<dbReference type="Proteomes" id="UP001160550">
    <property type="component" value="Unassembled WGS sequence"/>
</dbReference>
<keyword evidence="1" id="KW-0732">Signal</keyword>
<dbReference type="RefSeq" id="WP_280943064.1">
    <property type="nucleotide sequence ID" value="NZ_JARYGX010000023.1"/>
</dbReference>
<organism evidence="2 3">
    <name type="scientific">Luteimonas composti</name>
    <dbReference type="NCBI Taxonomy" id="398257"/>
    <lineage>
        <taxon>Bacteria</taxon>
        <taxon>Pseudomonadati</taxon>
        <taxon>Pseudomonadota</taxon>
        <taxon>Gammaproteobacteria</taxon>
        <taxon>Lysobacterales</taxon>
        <taxon>Lysobacteraceae</taxon>
        <taxon>Luteimonas</taxon>
    </lineage>
</organism>
<proteinExistence type="predicted"/>
<feature type="signal peptide" evidence="1">
    <location>
        <begin position="1"/>
        <end position="25"/>
    </location>
</feature>
<reference evidence="2" key="2">
    <citation type="submission" date="2023-04" db="EMBL/GenBank/DDBJ databases">
        <authorList>
            <person name="Sun J.-Q."/>
        </authorList>
    </citation>
    <scope>NUCLEOTIDE SEQUENCE</scope>
    <source>
        <strain evidence="2">CC-YY355</strain>
    </source>
</reference>
<sequence length="158" mass="16721">MRIPPLLVHAAAVLALASATPAGQAGDADAAFFQRARVAQYAVQGAQAPGPGHEALGFWADAAGATRVRYAWGARPREIPLAVTDAGDGDFALRFPNGLVLDVTVQDDALRVRDRSGGYDKRFEWKYEGPVAGRGTACGACVDEPDAADFVRRHFAGR</sequence>
<keyword evidence="3" id="KW-1185">Reference proteome</keyword>
<comment type="caution">
    <text evidence="2">The sequence shown here is derived from an EMBL/GenBank/DDBJ whole genome shotgun (WGS) entry which is preliminary data.</text>
</comment>
<accession>A0ABT6MUU6</accession>
<evidence type="ECO:0000313" key="3">
    <source>
        <dbReference type="Proteomes" id="UP001160550"/>
    </source>
</evidence>
<protein>
    <submittedName>
        <fullName evidence="2">Uncharacterized protein</fullName>
    </submittedName>
</protein>
<reference evidence="2" key="1">
    <citation type="journal article" date="2007" name="Int. J. Syst. Evol. Microbiol.">
        <title>Luteimonas composti sp. nov., a moderately thermophilic bacterium isolated from food waste.</title>
        <authorList>
            <person name="Young C.C."/>
            <person name="Kampfer P."/>
            <person name="Chen W.M."/>
            <person name="Yen W.S."/>
            <person name="Arun A.B."/>
            <person name="Lai W.A."/>
            <person name="Shen F.T."/>
            <person name="Rekha P.D."/>
            <person name="Lin K.Y."/>
            <person name="Chou J.H."/>
        </authorList>
    </citation>
    <scope>NUCLEOTIDE SEQUENCE</scope>
    <source>
        <strain evidence="2">CC-YY355</strain>
    </source>
</reference>
<dbReference type="EMBL" id="JARYGX010000023">
    <property type="protein sequence ID" value="MDH7453853.1"/>
    <property type="molecule type" value="Genomic_DNA"/>
</dbReference>
<gene>
    <name evidence="2" type="ORF">QF205_12365</name>
</gene>